<evidence type="ECO:0000313" key="4">
    <source>
        <dbReference type="EMBL" id="GGN13111.1"/>
    </source>
</evidence>
<reference evidence="5" key="1">
    <citation type="journal article" date="2019" name="Int. J. Syst. Evol. Microbiol.">
        <title>The Global Catalogue of Microorganisms (GCM) 10K type strain sequencing project: providing services to taxonomists for standard genome sequencing and annotation.</title>
        <authorList>
            <consortium name="The Broad Institute Genomics Platform"/>
            <consortium name="The Broad Institute Genome Sequencing Center for Infectious Disease"/>
            <person name="Wu L."/>
            <person name="Ma J."/>
        </authorList>
    </citation>
    <scope>NUCLEOTIDE SEQUENCE [LARGE SCALE GENOMIC DNA]</scope>
    <source>
        <strain evidence="5">CGMCC 1.6375</strain>
    </source>
</reference>
<evidence type="ECO:0000313" key="5">
    <source>
        <dbReference type="Proteomes" id="UP000632339"/>
    </source>
</evidence>
<dbReference type="PANTHER" id="PTHR30328:SF54">
    <property type="entry name" value="HTH-TYPE TRANSCRIPTIONAL REPRESSOR SCO4008"/>
    <property type="match status" value="1"/>
</dbReference>
<name>A0ABQ2IIV2_9BACT</name>
<evidence type="ECO:0000256" key="1">
    <source>
        <dbReference type="ARBA" id="ARBA00023125"/>
    </source>
</evidence>
<dbReference type="RefSeq" id="WP_019945359.1">
    <property type="nucleotide sequence ID" value="NZ_BMLI01000004.1"/>
</dbReference>
<dbReference type="Proteomes" id="UP000632339">
    <property type="component" value="Unassembled WGS sequence"/>
</dbReference>
<accession>A0ABQ2IIV2</accession>
<dbReference type="InterPro" id="IPR001647">
    <property type="entry name" value="HTH_TetR"/>
</dbReference>
<dbReference type="InterPro" id="IPR050109">
    <property type="entry name" value="HTH-type_TetR-like_transc_reg"/>
</dbReference>
<dbReference type="Pfam" id="PF00440">
    <property type="entry name" value="TetR_N"/>
    <property type="match status" value="1"/>
</dbReference>
<dbReference type="PROSITE" id="PS50977">
    <property type="entry name" value="HTH_TETR_2"/>
    <property type="match status" value="1"/>
</dbReference>
<dbReference type="PRINTS" id="PR00455">
    <property type="entry name" value="HTHTETR"/>
</dbReference>
<keyword evidence="5" id="KW-1185">Reference proteome</keyword>
<evidence type="ECO:0000259" key="3">
    <source>
        <dbReference type="PROSITE" id="PS50977"/>
    </source>
</evidence>
<protein>
    <submittedName>
        <fullName evidence="4">TetR family transcriptional regulator</fullName>
    </submittedName>
</protein>
<feature type="DNA-binding region" description="H-T-H motif" evidence="2">
    <location>
        <begin position="33"/>
        <end position="52"/>
    </location>
</feature>
<organism evidence="4 5">
    <name type="scientific">Dyadobacter beijingensis</name>
    <dbReference type="NCBI Taxonomy" id="365489"/>
    <lineage>
        <taxon>Bacteria</taxon>
        <taxon>Pseudomonadati</taxon>
        <taxon>Bacteroidota</taxon>
        <taxon>Cytophagia</taxon>
        <taxon>Cytophagales</taxon>
        <taxon>Spirosomataceae</taxon>
        <taxon>Dyadobacter</taxon>
    </lineage>
</organism>
<dbReference type="SUPFAM" id="SSF46689">
    <property type="entry name" value="Homeodomain-like"/>
    <property type="match status" value="1"/>
</dbReference>
<sequence>METFHKKDKEETKKKLIQAAGEIFMKKGYQGLRAARIADVAGVSKTLIYRYFGTVEELFKAYLAQKDFWLAMEGQVEELLEDSRPDFGKQLAKQILEAQIIYFFQNKEMQEIMRWQISEPNQIARTMADSRELLGEELLSLSDPYFQNSGVNLRALLAIIIPGIYYLVLNAKVNGSTFCGININRKEDMEELQKIVKQAIDWCYEKAES</sequence>
<evidence type="ECO:0000256" key="2">
    <source>
        <dbReference type="PROSITE-ProRule" id="PRU00335"/>
    </source>
</evidence>
<dbReference type="PANTHER" id="PTHR30328">
    <property type="entry name" value="TRANSCRIPTIONAL REPRESSOR"/>
    <property type="match status" value="1"/>
</dbReference>
<dbReference type="Gene3D" id="1.10.357.10">
    <property type="entry name" value="Tetracycline Repressor, domain 2"/>
    <property type="match status" value="1"/>
</dbReference>
<proteinExistence type="predicted"/>
<dbReference type="EMBL" id="BMLI01000004">
    <property type="protein sequence ID" value="GGN13111.1"/>
    <property type="molecule type" value="Genomic_DNA"/>
</dbReference>
<feature type="domain" description="HTH tetR-type" evidence="3">
    <location>
        <begin position="10"/>
        <end position="70"/>
    </location>
</feature>
<keyword evidence="1 2" id="KW-0238">DNA-binding</keyword>
<dbReference type="InterPro" id="IPR009057">
    <property type="entry name" value="Homeodomain-like_sf"/>
</dbReference>
<gene>
    <name evidence="4" type="ORF">GCM10010967_56540</name>
</gene>
<comment type="caution">
    <text evidence="4">The sequence shown here is derived from an EMBL/GenBank/DDBJ whole genome shotgun (WGS) entry which is preliminary data.</text>
</comment>